<evidence type="ECO:0000256" key="3">
    <source>
        <dbReference type="ARBA" id="ARBA00022622"/>
    </source>
</evidence>
<dbReference type="GO" id="GO:0098552">
    <property type="term" value="C:side of membrane"/>
    <property type="evidence" value="ECO:0007669"/>
    <property type="project" value="UniProtKB-KW"/>
</dbReference>
<comment type="subcellular location">
    <subcellularLocation>
        <location evidence="1">Cell membrane</location>
        <topology evidence="1">Lipid-anchor</topology>
        <topology evidence="1">GPI-anchor</topology>
    </subcellularLocation>
</comment>
<reference evidence="10" key="1">
    <citation type="journal article" date="2020" name="bioRxiv">
        <title>Hybrid origin of Populus tomentosa Carr. identified through genome sequencing and phylogenomic analysis.</title>
        <authorList>
            <person name="An X."/>
            <person name="Gao K."/>
            <person name="Chen Z."/>
            <person name="Li J."/>
            <person name="Yang X."/>
            <person name="Yang X."/>
            <person name="Zhou J."/>
            <person name="Guo T."/>
            <person name="Zhao T."/>
            <person name="Huang S."/>
            <person name="Miao D."/>
            <person name="Khan W.U."/>
            <person name="Rao P."/>
            <person name="Ye M."/>
            <person name="Lei B."/>
            <person name="Liao W."/>
            <person name="Wang J."/>
            <person name="Ji L."/>
            <person name="Li Y."/>
            <person name="Guo B."/>
            <person name="Mustafa N.S."/>
            <person name="Li S."/>
            <person name="Yun Q."/>
            <person name="Keller S.R."/>
            <person name="Mao J."/>
            <person name="Zhang R."/>
            <person name="Strauss S.H."/>
        </authorList>
    </citation>
    <scope>NUCLEOTIDE SEQUENCE</scope>
    <source>
        <strain evidence="10">GM15</strain>
        <tissue evidence="10">Leaf</tissue>
    </source>
</reference>
<dbReference type="PIRSF" id="PIRSF038122">
    <property type="entry name" value="COBRA"/>
    <property type="match status" value="1"/>
</dbReference>
<evidence type="ECO:0000313" key="11">
    <source>
        <dbReference type="Proteomes" id="UP000886885"/>
    </source>
</evidence>
<dbReference type="AlphaFoldDB" id="A0A8X7YZH1"/>
<organism evidence="10 11">
    <name type="scientific">Populus tomentosa</name>
    <name type="common">Chinese white poplar</name>
    <dbReference type="NCBI Taxonomy" id="118781"/>
    <lineage>
        <taxon>Eukaryota</taxon>
        <taxon>Viridiplantae</taxon>
        <taxon>Streptophyta</taxon>
        <taxon>Embryophyta</taxon>
        <taxon>Tracheophyta</taxon>
        <taxon>Spermatophyta</taxon>
        <taxon>Magnoliopsida</taxon>
        <taxon>eudicotyledons</taxon>
        <taxon>Gunneridae</taxon>
        <taxon>Pentapetalae</taxon>
        <taxon>rosids</taxon>
        <taxon>fabids</taxon>
        <taxon>Malpighiales</taxon>
        <taxon>Salicaceae</taxon>
        <taxon>Saliceae</taxon>
        <taxon>Populus</taxon>
    </lineage>
</organism>
<feature type="domain" description="COBRA C-terminal" evidence="9">
    <location>
        <begin position="243"/>
        <end position="428"/>
    </location>
</feature>
<keyword evidence="8" id="KW-0812">Transmembrane</keyword>
<evidence type="ECO:0000256" key="8">
    <source>
        <dbReference type="SAM" id="Phobius"/>
    </source>
</evidence>
<evidence type="ECO:0000256" key="5">
    <source>
        <dbReference type="ARBA" id="ARBA00023180"/>
    </source>
</evidence>
<keyword evidence="6" id="KW-0449">Lipoprotein</keyword>
<evidence type="ECO:0000256" key="4">
    <source>
        <dbReference type="ARBA" id="ARBA00022729"/>
    </source>
</evidence>
<comment type="similarity">
    <text evidence="2 7">Belongs to the COBRA family.</text>
</comment>
<gene>
    <name evidence="10" type="ORF">POTOM_041948</name>
</gene>
<keyword evidence="11" id="KW-1185">Reference proteome</keyword>
<keyword evidence="3" id="KW-0336">GPI-anchor</keyword>
<dbReference type="GO" id="GO:0052324">
    <property type="term" value="P:plant-type cell wall cellulose biosynthetic process"/>
    <property type="evidence" value="ECO:0007669"/>
    <property type="project" value="TreeGrafter"/>
</dbReference>
<dbReference type="PANTHER" id="PTHR31673:SF57">
    <property type="entry name" value="COBRA-LIKE PROTEIN"/>
    <property type="match status" value="1"/>
</dbReference>
<evidence type="ECO:0000259" key="9">
    <source>
        <dbReference type="Pfam" id="PF25079"/>
    </source>
</evidence>
<evidence type="ECO:0000256" key="6">
    <source>
        <dbReference type="ARBA" id="ARBA00023288"/>
    </source>
</evidence>
<feature type="transmembrane region" description="Helical" evidence="8">
    <location>
        <begin position="441"/>
        <end position="459"/>
    </location>
</feature>
<dbReference type="OrthoDB" id="819375at2759"/>
<dbReference type="PANTHER" id="PTHR31673">
    <property type="entry name" value="PROTEIN COBRA"/>
    <property type="match status" value="1"/>
</dbReference>
<comment type="caution">
    <text evidence="10">The sequence shown here is derived from an EMBL/GenBank/DDBJ whole genome shotgun (WGS) entry which is preliminary data.</text>
</comment>
<evidence type="ECO:0000256" key="1">
    <source>
        <dbReference type="ARBA" id="ARBA00004609"/>
    </source>
</evidence>
<dbReference type="GO" id="GO:0005886">
    <property type="term" value="C:plasma membrane"/>
    <property type="evidence" value="ECO:0007669"/>
    <property type="project" value="UniProtKB-SubCell"/>
</dbReference>
<dbReference type="InterPro" id="IPR006918">
    <property type="entry name" value="COBRA_pln"/>
</dbReference>
<dbReference type="InterPro" id="IPR056900">
    <property type="entry name" value="COB_C"/>
</dbReference>
<keyword evidence="4" id="KW-0732">Signal</keyword>
<sequence>MELDKLKFSIVLTIFSAMTVLYAVAYDPLDPHGSINIKWDILSWTPDGYVVITLLACIEELRQEYSVCIEELAAVLMNNFQMYRQIMSPGWTLGWTWAKKEVIWSMVGAQATDQGDCSNFKGNIPHCCTRNPTVVDLLPGVPKTQQYSDCCKGGVLASWGQEPTAAVSSFQLSVGLSGTSNTTVALPQNFFLLGPGPGYTCSAATIVSPSVFFSSDGKRKTQAMMSWTVTCSYSQMLVSKNPSCCVSLSSFYNSKITPCPSCSCGCQNNENTSCVMSNSRISSVVEASTSMLECTSHMCPIRVHWHVKANYKEYWRVKITVTNFNYRKNFTLWTLVAQHPNLNNVTRVYSFLYKSLMLFSTLNDTAMFYGNKKNNDKLLEAGLNGNVQSEILLGKDMSRFTLEHGWGFPSRIYFDGDECMMPPPDSYPSLPNSAPFSPTASSTPAIFLILILLAFWCSLF</sequence>
<dbReference type="Proteomes" id="UP000886885">
    <property type="component" value="Chromosome 12A"/>
</dbReference>
<protein>
    <recommendedName>
        <fullName evidence="7">COBRA-like protein</fullName>
    </recommendedName>
</protein>
<evidence type="ECO:0000313" key="10">
    <source>
        <dbReference type="EMBL" id="KAG6753940.1"/>
    </source>
</evidence>
<dbReference type="Pfam" id="PF25079">
    <property type="entry name" value="COB_C"/>
    <property type="match status" value="1"/>
</dbReference>
<evidence type="ECO:0000256" key="7">
    <source>
        <dbReference type="PIRNR" id="PIRNR038122"/>
    </source>
</evidence>
<name>A0A8X7YZH1_POPTO</name>
<dbReference type="Pfam" id="PF04833">
    <property type="entry name" value="COBRA"/>
    <property type="match status" value="1"/>
</dbReference>
<dbReference type="GO" id="GO:0010215">
    <property type="term" value="P:cellulose microfibril organization"/>
    <property type="evidence" value="ECO:0007669"/>
    <property type="project" value="InterPro"/>
</dbReference>
<keyword evidence="8" id="KW-1133">Transmembrane helix</keyword>
<accession>A0A8X7YZH1</accession>
<evidence type="ECO:0000256" key="2">
    <source>
        <dbReference type="ARBA" id="ARBA00005507"/>
    </source>
</evidence>
<keyword evidence="8" id="KW-0472">Membrane</keyword>
<keyword evidence="5" id="KW-0325">Glycoprotein</keyword>
<dbReference type="EMBL" id="JAAWWB010000023">
    <property type="protein sequence ID" value="KAG6753940.1"/>
    <property type="molecule type" value="Genomic_DNA"/>
</dbReference>
<proteinExistence type="inferred from homology"/>